<dbReference type="RefSeq" id="WP_180047222.1">
    <property type="nucleotide sequence ID" value="NZ_CP048659.1"/>
</dbReference>
<name>A0A7S6VY92_9GAMM</name>
<evidence type="ECO:0000313" key="1">
    <source>
        <dbReference type="EMBL" id="QOW47025.1"/>
    </source>
</evidence>
<gene>
    <name evidence="1" type="primary">tssK</name>
    <name evidence="1" type="ORF">G0028_14655</name>
</gene>
<dbReference type="PANTHER" id="PTHR35566:SF1">
    <property type="entry name" value="TYPE VI SECRETION SYSTEM BASEPLATE COMPONENT TSSK1"/>
    <property type="match status" value="1"/>
</dbReference>
<dbReference type="NCBIfam" id="TIGR03353">
    <property type="entry name" value="VI_chp_4"/>
    <property type="match status" value="1"/>
</dbReference>
<evidence type="ECO:0000313" key="2">
    <source>
        <dbReference type="Proteomes" id="UP000593966"/>
    </source>
</evidence>
<keyword evidence="2" id="KW-1185">Reference proteome</keyword>
<organism evidence="1 2">
    <name type="scientific">Acinetobacter piscicola</name>
    <dbReference type="NCBI Taxonomy" id="2006115"/>
    <lineage>
        <taxon>Bacteria</taxon>
        <taxon>Pseudomonadati</taxon>
        <taxon>Pseudomonadota</taxon>
        <taxon>Gammaproteobacteria</taxon>
        <taxon>Moraxellales</taxon>
        <taxon>Moraxellaceae</taxon>
        <taxon>Acinetobacter</taxon>
    </lineage>
</organism>
<dbReference type="Proteomes" id="UP000593966">
    <property type="component" value="Chromosome"/>
</dbReference>
<dbReference type="PANTHER" id="PTHR35566">
    <property type="entry name" value="BLR3599 PROTEIN"/>
    <property type="match status" value="1"/>
</dbReference>
<sequence length="445" mass="50762">MSIERKVVWNEGTLIAPQHFQQTERYYDAMLGQYYVSNNYYGWGLKELVLNLSSLRLGEVLVERVEGFFPDGSYFNETFESAPNLTLTIPANTENEFIYLVWSKASSYKRNYGFIDESDIREVRYIIRNVDLEDSSNPTLPKRELLLGAPNLKLSLLRNISENEIKLPIAKIISTSSTGEITLDDQFIPAYLNCKHTQLSHYVAEIMGLLKQRAMALAGVLTNPTLKGTGEVRDFLMLQTINRYFAYIHHLSTSLPAVHPYTLYENLLKLYGDLSTFNLEKLNFNLPVYDHENLSVCYKTLYLLLKEALSIVLQQRAMMIPLELRDEATRVAITPDTSMLNTCTFVLAIHASLASEVLRQRIPTTIKIGSVEKVRDLVAYHLPGIHVHALSTAPRELPYHSGYSYFEIDKGSELWEDLHQSSGMAIHLAGDFPDLEIECWAIKTY</sequence>
<protein>
    <submittedName>
        <fullName evidence="1">Type VI secretion system baseplate subunit TssK</fullName>
    </submittedName>
</protein>
<accession>A0A7S6VY92</accession>
<dbReference type="AlphaFoldDB" id="A0A7S6VY92"/>
<dbReference type="EMBL" id="CP048659">
    <property type="protein sequence ID" value="QOW47025.1"/>
    <property type="molecule type" value="Genomic_DNA"/>
</dbReference>
<dbReference type="InterPro" id="IPR010263">
    <property type="entry name" value="T6SS_TssK"/>
</dbReference>
<dbReference type="Pfam" id="PF05936">
    <property type="entry name" value="T6SS_VasE"/>
    <property type="match status" value="1"/>
</dbReference>
<proteinExistence type="predicted"/>
<reference evidence="1 2" key="1">
    <citation type="submission" date="2020-02" db="EMBL/GenBank/DDBJ databases">
        <title>Tigecycline-resistant Acinetobacter species from pigs and migratory birds.</title>
        <authorList>
            <person name="Chen C."/>
            <person name="Sun J."/>
            <person name="Liao X.-P."/>
            <person name="Liu Y.-H."/>
        </authorList>
    </citation>
    <scope>NUCLEOTIDE SEQUENCE [LARGE SCALE GENOMIC DNA]</scope>
    <source>
        <strain evidence="1 2">YH12207_T</strain>
    </source>
</reference>